<dbReference type="PANTHER" id="PTHR43640:SF1">
    <property type="entry name" value="THIOREDOXIN-DEPENDENT PEROXIREDOXIN"/>
    <property type="match status" value="1"/>
</dbReference>
<dbReference type="Gene3D" id="3.40.30.10">
    <property type="entry name" value="Glutaredoxin"/>
    <property type="match status" value="1"/>
</dbReference>
<reference evidence="3 4" key="1">
    <citation type="submission" date="2018-06" db="EMBL/GenBank/DDBJ databases">
        <title>Mucibacter soli gen. nov., sp. nov., a new member of the family Chitinophagaceae producing mucin.</title>
        <authorList>
            <person name="Kim M.-K."/>
            <person name="Park S."/>
            <person name="Kim T.-S."/>
            <person name="Joung Y."/>
            <person name="Han J.-H."/>
            <person name="Kim S.B."/>
        </authorList>
    </citation>
    <scope>NUCLEOTIDE SEQUENCE [LARGE SCALE GENOMIC DNA]</scope>
    <source>
        <strain evidence="3 4">R1-15</strain>
    </source>
</reference>
<evidence type="ECO:0000313" key="4">
    <source>
        <dbReference type="Proteomes" id="UP000248745"/>
    </source>
</evidence>
<dbReference type="InterPro" id="IPR047262">
    <property type="entry name" value="PRX-like1"/>
</dbReference>
<dbReference type="AlphaFoldDB" id="A0A2W2B4Z5"/>
<evidence type="ECO:0000259" key="2">
    <source>
        <dbReference type="PROSITE" id="PS51352"/>
    </source>
</evidence>
<dbReference type="PANTHER" id="PTHR43640">
    <property type="entry name" value="OS07G0260300 PROTEIN"/>
    <property type="match status" value="1"/>
</dbReference>
<dbReference type="Pfam" id="PF08534">
    <property type="entry name" value="Redoxin"/>
    <property type="match status" value="1"/>
</dbReference>
<dbReference type="RefSeq" id="WP_111000625.1">
    <property type="nucleotide sequence ID" value="NZ_QKTW01000026.1"/>
</dbReference>
<dbReference type="OrthoDB" id="9809746at2"/>
<sequence length="214" mass="23113">MKRISILIAAVMLSGAGFVYAQKSAGTKPAAAQEAKQSIEIGSQLPAGDLSMLATDKKRYTLNEVKTKKGLLVMFSCNTCPYVIKSQPRTKEMMELARKEGIGMIVINSNATQRGDQDSYEAMTKYSEQQGYNVPYVVDEGPVVTAFGASHTPEVFLFDGTGRLVYKGAMEDSPADPGKSTKMYLKDAMTNMVANKAINPQSTRSIGCSIKIGS</sequence>
<dbReference type="InterPro" id="IPR013766">
    <property type="entry name" value="Thioredoxin_domain"/>
</dbReference>
<dbReference type="PROSITE" id="PS51352">
    <property type="entry name" value="THIOREDOXIN_2"/>
    <property type="match status" value="1"/>
</dbReference>
<feature type="chain" id="PRO_5016050911" evidence="1">
    <location>
        <begin position="22"/>
        <end position="214"/>
    </location>
</feature>
<gene>
    <name evidence="3" type="ORF">DN068_19470</name>
</gene>
<dbReference type="InterPro" id="IPR013740">
    <property type="entry name" value="Redoxin"/>
</dbReference>
<dbReference type="InterPro" id="IPR036249">
    <property type="entry name" value="Thioredoxin-like_sf"/>
</dbReference>
<evidence type="ECO:0000313" key="3">
    <source>
        <dbReference type="EMBL" id="PZF71157.1"/>
    </source>
</evidence>
<comment type="caution">
    <text evidence="3">The sequence shown here is derived from an EMBL/GenBank/DDBJ whole genome shotgun (WGS) entry which is preliminary data.</text>
</comment>
<feature type="domain" description="Thioredoxin" evidence="2">
    <location>
        <begin position="39"/>
        <end position="194"/>
    </location>
</feature>
<protein>
    <submittedName>
        <fullName evidence="3">Thioredoxin family protein</fullName>
    </submittedName>
</protein>
<feature type="signal peptide" evidence="1">
    <location>
        <begin position="1"/>
        <end position="21"/>
    </location>
</feature>
<proteinExistence type="predicted"/>
<dbReference type="GO" id="GO:0016491">
    <property type="term" value="F:oxidoreductase activity"/>
    <property type="evidence" value="ECO:0007669"/>
    <property type="project" value="InterPro"/>
</dbReference>
<evidence type="ECO:0000256" key="1">
    <source>
        <dbReference type="SAM" id="SignalP"/>
    </source>
</evidence>
<dbReference type="CDD" id="cd02969">
    <property type="entry name" value="PRX_like1"/>
    <property type="match status" value="1"/>
</dbReference>
<keyword evidence="4" id="KW-1185">Reference proteome</keyword>
<dbReference type="SUPFAM" id="SSF52833">
    <property type="entry name" value="Thioredoxin-like"/>
    <property type="match status" value="1"/>
</dbReference>
<organism evidence="3 4">
    <name type="scientific">Taibaiella soli</name>
    <dbReference type="NCBI Taxonomy" id="1649169"/>
    <lineage>
        <taxon>Bacteria</taxon>
        <taxon>Pseudomonadati</taxon>
        <taxon>Bacteroidota</taxon>
        <taxon>Chitinophagia</taxon>
        <taxon>Chitinophagales</taxon>
        <taxon>Chitinophagaceae</taxon>
        <taxon>Taibaiella</taxon>
    </lineage>
</organism>
<dbReference type="EMBL" id="QKTW01000026">
    <property type="protein sequence ID" value="PZF71157.1"/>
    <property type="molecule type" value="Genomic_DNA"/>
</dbReference>
<dbReference type="Proteomes" id="UP000248745">
    <property type="component" value="Unassembled WGS sequence"/>
</dbReference>
<name>A0A2W2B4Z5_9BACT</name>
<keyword evidence="1" id="KW-0732">Signal</keyword>
<accession>A0A2W2B4Z5</accession>